<evidence type="ECO:0000313" key="8">
    <source>
        <dbReference type="EMBL" id="QBR82993.1"/>
    </source>
</evidence>
<keyword evidence="7" id="KW-0449">Lipoprotein</keyword>
<evidence type="ECO:0000256" key="4">
    <source>
        <dbReference type="ARBA" id="ARBA00023136"/>
    </source>
</evidence>
<evidence type="ECO:0000256" key="3">
    <source>
        <dbReference type="ARBA" id="ARBA00022984"/>
    </source>
</evidence>
<evidence type="ECO:0000256" key="2">
    <source>
        <dbReference type="ARBA" id="ARBA00022960"/>
    </source>
</evidence>
<evidence type="ECO:0000313" key="9">
    <source>
        <dbReference type="Proteomes" id="UP000295517"/>
    </source>
</evidence>
<reference evidence="8 9" key="1">
    <citation type="submission" date="2019-03" db="EMBL/GenBank/DDBJ databases">
        <title>Diverse conjugative elements silence natural transformation in Legionella species.</title>
        <authorList>
            <person name="Durieux I."/>
            <person name="Ginevra C."/>
            <person name="Attaiech L."/>
            <person name="Picq K."/>
            <person name="Juan P.A."/>
            <person name="Jarraud S."/>
            <person name="Charpentier X."/>
        </authorList>
    </citation>
    <scope>NUCLEOTIDE SEQUENCE [LARGE SCALE GENOMIC DNA]</scope>
    <source>
        <strain evidence="8 9">HL-0427-4011</strain>
    </source>
</reference>
<dbReference type="GO" id="GO:0008360">
    <property type="term" value="P:regulation of cell shape"/>
    <property type="evidence" value="ECO:0007669"/>
    <property type="project" value="UniProtKB-KW"/>
</dbReference>
<dbReference type="CDD" id="cd06339">
    <property type="entry name" value="PBP1_YraM_LppC_lipoprotein-like"/>
    <property type="match status" value="1"/>
</dbReference>
<protein>
    <submittedName>
        <fullName evidence="8">Penicillin-binding protein activator</fullName>
    </submittedName>
</protein>
<dbReference type="InterPro" id="IPR011990">
    <property type="entry name" value="TPR-like_helical_dom_sf"/>
</dbReference>
<keyword evidence="6" id="KW-0998">Cell outer membrane</keyword>
<dbReference type="InterPro" id="IPR028082">
    <property type="entry name" value="Peripla_BP_I"/>
</dbReference>
<dbReference type="InterPro" id="IPR007443">
    <property type="entry name" value="LpoA"/>
</dbReference>
<dbReference type="GO" id="GO:0009252">
    <property type="term" value="P:peptidoglycan biosynthetic process"/>
    <property type="evidence" value="ECO:0007669"/>
    <property type="project" value="UniProtKB-KW"/>
</dbReference>
<accession>A0AAX1ED11</accession>
<evidence type="ECO:0000256" key="1">
    <source>
        <dbReference type="ARBA" id="ARBA00022729"/>
    </source>
</evidence>
<evidence type="ECO:0000256" key="6">
    <source>
        <dbReference type="ARBA" id="ARBA00023237"/>
    </source>
</evidence>
<dbReference type="PANTHER" id="PTHR38038">
    <property type="entry name" value="PENICILLIN-BINDING PROTEIN ACTIVATOR LPOA"/>
    <property type="match status" value="1"/>
</dbReference>
<dbReference type="PANTHER" id="PTHR38038:SF1">
    <property type="entry name" value="PENICILLIN-BINDING PROTEIN ACTIVATOR LPOA"/>
    <property type="match status" value="1"/>
</dbReference>
<gene>
    <name evidence="8" type="ORF">E3983_00665</name>
</gene>
<dbReference type="Gene3D" id="3.40.50.2300">
    <property type="match status" value="2"/>
</dbReference>
<keyword evidence="3" id="KW-0573">Peptidoglycan synthesis</keyword>
<dbReference type="GO" id="GO:0031241">
    <property type="term" value="C:periplasmic side of cell outer membrane"/>
    <property type="evidence" value="ECO:0007669"/>
    <property type="project" value="TreeGrafter"/>
</dbReference>
<keyword evidence="2" id="KW-0133">Cell shape</keyword>
<keyword evidence="1" id="KW-0732">Signal</keyword>
<keyword evidence="4" id="KW-0472">Membrane</keyword>
<dbReference type="Proteomes" id="UP000295517">
    <property type="component" value="Chromosome"/>
</dbReference>
<dbReference type="AlphaFoldDB" id="A0AAX1ED11"/>
<dbReference type="Gene3D" id="1.25.40.10">
    <property type="entry name" value="Tetratricopeptide repeat domain"/>
    <property type="match status" value="1"/>
</dbReference>
<evidence type="ECO:0000256" key="5">
    <source>
        <dbReference type="ARBA" id="ARBA00023139"/>
    </source>
</evidence>
<keyword evidence="5" id="KW-0564">Palmitate</keyword>
<organism evidence="8 9">
    <name type="scientific">Legionella israelensis</name>
    <dbReference type="NCBI Taxonomy" id="454"/>
    <lineage>
        <taxon>Bacteria</taxon>
        <taxon>Pseudomonadati</taxon>
        <taxon>Pseudomonadota</taxon>
        <taxon>Gammaproteobacteria</taxon>
        <taxon>Legionellales</taxon>
        <taxon>Legionellaceae</taxon>
        <taxon>Legionella</taxon>
    </lineage>
</organism>
<name>A0AAX1ED11_9GAMM</name>
<dbReference type="SUPFAM" id="SSF53822">
    <property type="entry name" value="Periplasmic binding protein-like I"/>
    <property type="match status" value="1"/>
</dbReference>
<dbReference type="Pfam" id="PF04348">
    <property type="entry name" value="LppC"/>
    <property type="match status" value="1"/>
</dbReference>
<dbReference type="RefSeq" id="WP_135059494.1">
    <property type="nucleotide sequence ID" value="NZ_CP038254.1"/>
</dbReference>
<sequence>MLTEFFNYRFLLLLFLFALCQCTKVSESHLQVNQQLASPYTLSAVTYLDMANQQEGNDKQSSLIMAAGRMIHDGHWRKGLDILTQTSSLTMEQTKEKYLLQAKVDLMRERPQAAILKLASIHKHHQLPLYHQIQYHEMLAQAYQSSGKEIESVNERIKLERLLPDEASRENNRRALWLSLSRLPIGELNALAAEIVEDNELQGWIQLAVIPRQYKDDSASMMRVVQEWLEEHPQHPAHQILPGSLSQVARRMYTKPKQVALLLPLSSTLAGPGKAVNDGFMAARKASDDPMNVRLYDTDKAPVDQIYQQALMEGADYVVGPLSKSDVAIIAALNHPVPTLLLNDPDSFVKENAYVFGLSPVNEAKQVAAKARQNGNTQALIISPSGHWGKEVTSAFTRQWEMNGGRIADTLYYEQNEDMNIPIRNFLQITQSQARGKQLKKLFGKRLEIVPRRRQDFDMIFLLAYPGKARQIVPLLKYYYAGDVPIYATSSVFAGTADTMKDRDLNGVIFCDMPWVFTHQAGHRNWPEQLNSYNRLYALGMDSYALATQLNQLMLFPTMGASDSSGILYLKGPQQIARILEWGQIRQGLAVPLEKTA</sequence>
<evidence type="ECO:0000256" key="7">
    <source>
        <dbReference type="ARBA" id="ARBA00023288"/>
    </source>
</evidence>
<proteinExistence type="predicted"/>
<dbReference type="GO" id="GO:0030234">
    <property type="term" value="F:enzyme regulator activity"/>
    <property type="evidence" value="ECO:0007669"/>
    <property type="project" value="TreeGrafter"/>
</dbReference>
<dbReference type="EMBL" id="CP038254">
    <property type="protein sequence ID" value="QBR82993.1"/>
    <property type="molecule type" value="Genomic_DNA"/>
</dbReference>
<dbReference type="Gene3D" id="1.25.40.650">
    <property type="match status" value="1"/>
</dbReference>